<evidence type="ECO:0000313" key="3">
    <source>
        <dbReference type="Proteomes" id="UP001401887"/>
    </source>
</evidence>
<proteinExistence type="predicted"/>
<name>A0ABP9W9H4_9DEIO</name>
<evidence type="ECO:0000256" key="1">
    <source>
        <dbReference type="SAM" id="Phobius"/>
    </source>
</evidence>
<keyword evidence="1" id="KW-0472">Membrane</keyword>
<feature type="transmembrane region" description="Helical" evidence="1">
    <location>
        <begin position="68"/>
        <end position="86"/>
    </location>
</feature>
<dbReference type="RefSeq" id="WP_345465455.1">
    <property type="nucleotide sequence ID" value="NZ_BAABRP010000009.1"/>
</dbReference>
<keyword evidence="3" id="KW-1185">Reference proteome</keyword>
<organism evidence="2 3">
    <name type="scientific">Deinococcus carri</name>
    <dbReference type="NCBI Taxonomy" id="1211323"/>
    <lineage>
        <taxon>Bacteria</taxon>
        <taxon>Thermotogati</taxon>
        <taxon>Deinococcota</taxon>
        <taxon>Deinococci</taxon>
        <taxon>Deinococcales</taxon>
        <taxon>Deinococcaceae</taxon>
        <taxon>Deinococcus</taxon>
    </lineage>
</organism>
<accession>A0ABP9W9H4</accession>
<feature type="transmembrane region" description="Helical" evidence="1">
    <location>
        <begin position="43"/>
        <end position="61"/>
    </location>
</feature>
<protein>
    <submittedName>
        <fullName evidence="2">Uncharacterized protein</fullName>
    </submittedName>
</protein>
<gene>
    <name evidence="2" type="ORF">Dcar01_02410</name>
</gene>
<comment type="caution">
    <text evidence="2">The sequence shown here is derived from an EMBL/GenBank/DDBJ whole genome shotgun (WGS) entry which is preliminary data.</text>
</comment>
<keyword evidence="1" id="KW-0812">Transmembrane</keyword>
<reference evidence="2 3" key="1">
    <citation type="submission" date="2024-02" db="EMBL/GenBank/DDBJ databases">
        <title>Deinococcus carri NBRC 110142.</title>
        <authorList>
            <person name="Ichikawa N."/>
            <person name="Katano-Makiyama Y."/>
            <person name="Hidaka K."/>
        </authorList>
    </citation>
    <scope>NUCLEOTIDE SEQUENCE [LARGE SCALE GENOMIC DNA]</scope>
    <source>
        <strain evidence="2 3">NBRC 110142</strain>
    </source>
</reference>
<dbReference type="EMBL" id="BAABRP010000009">
    <property type="protein sequence ID" value="GAA5513666.1"/>
    <property type="molecule type" value="Genomic_DNA"/>
</dbReference>
<dbReference type="Proteomes" id="UP001401887">
    <property type="component" value="Unassembled WGS sequence"/>
</dbReference>
<keyword evidence="1" id="KW-1133">Transmembrane helix</keyword>
<evidence type="ECO:0000313" key="2">
    <source>
        <dbReference type="EMBL" id="GAA5513666.1"/>
    </source>
</evidence>
<sequence>MNARFPKAIAHILLLLAVFLLAPVSKPSLWLLDEWGDFRLPFFLWPGLLLLTGLSLLRAHGPRRLRRWLFAAFVILVTFAAAAYLAQGWNGLTCIAVGLAYHCGRTSLDAKAYQDEQERA</sequence>